<keyword evidence="6 13" id="KW-0808">Transferase</keyword>
<evidence type="ECO:0000256" key="11">
    <source>
        <dbReference type="ARBA" id="ARBA00029774"/>
    </source>
</evidence>
<dbReference type="GO" id="GO:0003725">
    <property type="term" value="F:double-stranded RNA binding"/>
    <property type="evidence" value="ECO:0007669"/>
    <property type="project" value="UniProtKB-UniRule"/>
</dbReference>
<feature type="binding site" evidence="14">
    <location>
        <position position="93"/>
    </location>
    <ligand>
        <name>L-threonine</name>
        <dbReference type="ChEBI" id="CHEBI:57926"/>
    </ligand>
</feature>
<evidence type="ECO:0000256" key="2">
    <source>
        <dbReference type="ARBA" id="ARBA00007663"/>
    </source>
</evidence>
<dbReference type="EMBL" id="JALLPJ020000639">
    <property type="protein sequence ID" value="KAL3786676.1"/>
    <property type="molecule type" value="Genomic_DNA"/>
</dbReference>
<sequence>MSPPHSGVHRVRSASTFAMGDRNLHETQMKRAKLVSASSQSLSDCGSRLRSGNLVSFPTETVYGLGCHALDPVAVQRVFDAKERPLSDPLIVHVAKAEQALELWDASSSTDVTNQSLELEGRALKVLTEIFFPGPLTIVARAKSSIPQIIMANTGYVACRSPSHPIARALISYAQCPIAAPSANKFGHVSPTMAKHVMDDLGEEDVWIVDPSLGLLDEADRLEHGSADDTNAVCQVGVESTVAKVQTSTHNNEVVGSISILRHGAISSNSIREALKKANLDVYFEVKDSVQYTPETVNNVAPGQTVKHYSPNVPCFMISLEKQQSASLSDEEKVTLAKSVVVDYAGKLSHYKQYALAYRDLSSSGDAKRAAANVFETLRWTETVEGAIRVFVPDLSSEVEVVSVIEEEALALAVKDKLTRAASGAVVGVFR</sequence>
<feature type="binding site" evidence="14">
    <location>
        <position position="180"/>
    </location>
    <ligand>
        <name>L-threonine</name>
        <dbReference type="ChEBI" id="CHEBI:57926"/>
    </ligand>
</feature>
<evidence type="ECO:0000256" key="3">
    <source>
        <dbReference type="ARBA" id="ARBA00012584"/>
    </source>
</evidence>
<evidence type="ECO:0000256" key="4">
    <source>
        <dbReference type="ARBA" id="ARBA00015492"/>
    </source>
</evidence>
<feature type="binding site" evidence="14">
    <location>
        <position position="182"/>
    </location>
    <ligand>
        <name>L-threonine</name>
        <dbReference type="ChEBI" id="CHEBI:57926"/>
    </ligand>
</feature>
<comment type="catalytic activity">
    <reaction evidence="12 13">
        <text>L-threonine + hydrogencarbonate + ATP = L-threonylcarbamoyladenylate + diphosphate + H2O</text>
        <dbReference type="Rhea" id="RHEA:36407"/>
        <dbReference type="ChEBI" id="CHEBI:15377"/>
        <dbReference type="ChEBI" id="CHEBI:17544"/>
        <dbReference type="ChEBI" id="CHEBI:30616"/>
        <dbReference type="ChEBI" id="CHEBI:33019"/>
        <dbReference type="ChEBI" id="CHEBI:57926"/>
        <dbReference type="ChEBI" id="CHEBI:73682"/>
        <dbReference type="EC" id="2.7.7.87"/>
    </reaction>
</comment>
<dbReference type="SUPFAM" id="SSF55821">
    <property type="entry name" value="YrdC/RibB"/>
    <property type="match status" value="1"/>
</dbReference>
<evidence type="ECO:0000256" key="14">
    <source>
        <dbReference type="PIRSR" id="PIRSR004930-1"/>
    </source>
</evidence>
<organism evidence="16 17">
    <name type="scientific">Cyclotella atomus</name>
    <dbReference type="NCBI Taxonomy" id="382360"/>
    <lineage>
        <taxon>Eukaryota</taxon>
        <taxon>Sar</taxon>
        <taxon>Stramenopiles</taxon>
        <taxon>Ochrophyta</taxon>
        <taxon>Bacillariophyta</taxon>
        <taxon>Coscinodiscophyceae</taxon>
        <taxon>Thalassiosirophycidae</taxon>
        <taxon>Stephanodiscales</taxon>
        <taxon>Stephanodiscaceae</taxon>
        <taxon>Cyclotella</taxon>
    </lineage>
</organism>
<dbReference type="PROSITE" id="PS51163">
    <property type="entry name" value="YRDC"/>
    <property type="match status" value="1"/>
</dbReference>
<accession>A0ABD3PHE1</accession>
<name>A0ABD3PHE1_9STRA</name>
<dbReference type="PANTHER" id="PTHR17490:SF16">
    <property type="entry name" value="THREONYLCARBAMOYL-AMP SYNTHASE"/>
    <property type="match status" value="1"/>
</dbReference>
<comment type="caution">
    <text evidence="16">The sequence shown here is derived from an EMBL/GenBank/DDBJ whole genome shotgun (WGS) entry which is preliminary data.</text>
</comment>
<dbReference type="GO" id="GO:0008033">
    <property type="term" value="P:tRNA processing"/>
    <property type="evidence" value="ECO:0007669"/>
    <property type="project" value="UniProtKB-KW"/>
</dbReference>
<dbReference type="InterPro" id="IPR005145">
    <property type="entry name" value="Sua5_C"/>
</dbReference>
<evidence type="ECO:0000256" key="5">
    <source>
        <dbReference type="ARBA" id="ARBA00022490"/>
    </source>
</evidence>
<dbReference type="Proteomes" id="UP001530400">
    <property type="component" value="Unassembled WGS sequence"/>
</dbReference>
<evidence type="ECO:0000256" key="7">
    <source>
        <dbReference type="ARBA" id="ARBA00022694"/>
    </source>
</evidence>
<evidence type="ECO:0000256" key="9">
    <source>
        <dbReference type="ARBA" id="ARBA00022741"/>
    </source>
</evidence>
<comment type="subcellular location">
    <subcellularLocation>
        <location evidence="1 13">Cytoplasm</location>
    </subcellularLocation>
</comment>
<dbReference type="FunFam" id="3.90.870.10:FF:000009">
    <property type="entry name" value="Threonylcarbamoyl-AMP synthase, putative"/>
    <property type="match status" value="1"/>
</dbReference>
<proteinExistence type="inferred from homology"/>
<gene>
    <name evidence="16" type="ORF">ACHAWO_013336</name>
</gene>
<keyword evidence="17" id="KW-1185">Reference proteome</keyword>
<dbReference type="Gene3D" id="3.40.50.11030">
    <property type="entry name" value="Threonylcarbamoyl-AMP synthase, C-terminal domain"/>
    <property type="match status" value="1"/>
</dbReference>
<evidence type="ECO:0000313" key="16">
    <source>
        <dbReference type="EMBL" id="KAL3786676.1"/>
    </source>
</evidence>
<dbReference type="Pfam" id="PF03481">
    <property type="entry name" value="Sua5_C"/>
    <property type="match status" value="1"/>
</dbReference>
<evidence type="ECO:0000256" key="13">
    <source>
        <dbReference type="PIRNR" id="PIRNR004930"/>
    </source>
</evidence>
<dbReference type="Gene3D" id="3.90.870.10">
    <property type="entry name" value="DHBP synthase"/>
    <property type="match status" value="1"/>
</dbReference>
<keyword evidence="9 13" id="KW-0547">Nucleotide-binding</keyword>
<feature type="binding site" evidence="14">
    <location>
        <position position="84"/>
    </location>
    <ligand>
        <name>ATP</name>
        <dbReference type="ChEBI" id="CHEBI:30616"/>
    </ligand>
</feature>
<evidence type="ECO:0000256" key="6">
    <source>
        <dbReference type="ARBA" id="ARBA00022679"/>
    </source>
</evidence>
<evidence type="ECO:0000256" key="8">
    <source>
        <dbReference type="ARBA" id="ARBA00022695"/>
    </source>
</evidence>
<keyword evidence="8 13" id="KW-0548">Nucleotidyltransferase</keyword>
<keyword evidence="10 13" id="KW-0067">ATP-binding</keyword>
<feature type="binding site" evidence="14">
    <location>
        <position position="61"/>
    </location>
    <ligand>
        <name>L-threonine</name>
        <dbReference type="ChEBI" id="CHEBI:57926"/>
    </ligand>
</feature>
<dbReference type="InterPro" id="IPR038385">
    <property type="entry name" value="Sua5/YwlC_C"/>
</dbReference>
<dbReference type="GO" id="GO:0005737">
    <property type="term" value="C:cytoplasm"/>
    <property type="evidence" value="ECO:0007669"/>
    <property type="project" value="UniProtKB-SubCell"/>
</dbReference>
<evidence type="ECO:0000256" key="1">
    <source>
        <dbReference type="ARBA" id="ARBA00004496"/>
    </source>
</evidence>
<evidence type="ECO:0000313" key="17">
    <source>
        <dbReference type="Proteomes" id="UP001530400"/>
    </source>
</evidence>
<evidence type="ECO:0000256" key="10">
    <source>
        <dbReference type="ARBA" id="ARBA00022840"/>
    </source>
</evidence>
<reference evidence="16 17" key="1">
    <citation type="submission" date="2024-10" db="EMBL/GenBank/DDBJ databases">
        <title>Updated reference genomes for cyclostephanoid diatoms.</title>
        <authorList>
            <person name="Roberts W.R."/>
            <person name="Alverson A.J."/>
        </authorList>
    </citation>
    <scope>NUCLEOTIDE SEQUENCE [LARGE SCALE GENOMIC DNA]</scope>
    <source>
        <strain evidence="16 17">AJA010-31</strain>
    </source>
</reference>
<dbReference type="Pfam" id="PF01300">
    <property type="entry name" value="Sua5_yciO_yrdC"/>
    <property type="match status" value="1"/>
</dbReference>
<evidence type="ECO:0000259" key="15">
    <source>
        <dbReference type="PROSITE" id="PS51163"/>
    </source>
</evidence>
<dbReference type="PANTHER" id="PTHR17490">
    <property type="entry name" value="SUA5"/>
    <property type="match status" value="1"/>
</dbReference>
<dbReference type="GO" id="GO:0005524">
    <property type="term" value="F:ATP binding"/>
    <property type="evidence" value="ECO:0007669"/>
    <property type="project" value="UniProtKB-UniRule"/>
</dbReference>
<feature type="domain" description="YrdC-like" evidence="15">
    <location>
        <begin position="39"/>
        <end position="266"/>
    </location>
</feature>
<comment type="function">
    <text evidence="13">Required for the formation of a threonylcarbamoyl group on adenosine at position 37 (t(6)A37) in tRNAs that read codons beginning with adenine.</text>
</comment>
<dbReference type="EC" id="2.7.7.87" evidence="3 13"/>
<keyword evidence="7 13" id="KW-0819">tRNA processing</keyword>
<dbReference type="InterPro" id="IPR010923">
    <property type="entry name" value="T(6)A37_SUA5"/>
</dbReference>
<keyword evidence="5 13" id="KW-0963">Cytoplasm</keyword>
<feature type="binding site" evidence="14">
    <location>
        <position position="240"/>
    </location>
    <ligand>
        <name>L-threonine</name>
        <dbReference type="ChEBI" id="CHEBI:57926"/>
    </ligand>
</feature>
<feature type="binding site" evidence="14">
    <location>
        <position position="262"/>
    </location>
    <ligand>
        <name>ATP</name>
        <dbReference type="ChEBI" id="CHEBI:30616"/>
    </ligand>
</feature>
<protein>
    <recommendedName>
        <fullName evidence="4 13">Threonylcarbamoyl-AMP synthase</fullName>
        <shortName evidence="13">TC-AMP synthase</shortName>
        <ecNumber evidence="3 13">2.7.7.87</ecNumber>
    </recommendedName>
    <alternativeName>
        <fullName evidence="11 13">L-threonylcarbamoyladenylate synthase</fullName>
    </alternativeName>
</protein>
<feature type="binding site" evidence="14">
    <location>
        <position position="190"/>
    </location>
    <ligand>
        <name>ATP</name>
        <dbReference type="ChEBI" id="CHEBI:30616"/>
    </ligand>
</feature>
<comment type="similarity">
    <text evidence="2 13">Belongs to the SUA5 family.</text>
</comment>
<dbReference type="GO" id="GO:0061710">
    <property type="term" value="F:L-threonylcarbamoyladenylate synthase"/>
    <property type="evidence" value="ECO:0007669"/>
    <property type="project" value="UniProtKB-EC"/>
</dbReference>
<dbReference type="PIRSF" id="PIRSF004930">
    <property type="entry name" value="Tln_factor_SUA5"/>
    <property type="match status" value="1"/>
</dbReference>
<feature type="binding site" evidence="14">
    <location>
        <position position="160"/>
    </location>
    <ligand>
        <name>L-threonine</name>
        <dbReference type="ChEBI" id="CHEBI:57926"/>
    </ligand>
</feature>
<dbReference type="InterPro" id="IPR017945">
    <property type="entry name" value="DHBP_synth_RibB-like_a/b_dom"/>
</dbReference>
<dbReference type="InterPro" id="IPR006070">
    <property type="entry name" value="Sua5-like_dom"/>
</dbReference>
<feature type="binding site" evidence="14">
    <location>
        <position position="309"/>
    </location>
    <ligand>
        <name>ATP</name>
        <dbReference type="ChEBI" id="CHEBI:30616"/>
    </ligand>
</feature>
<dbReference type="AlphaFoldDB" id="A0ABD3PHE1"/>
<evidence type="ECO:0000256" key="12">
    <source>
        <dbReference type="ARBA" id="ARBA00048366"/>
    </source>
</evidence>
<dbReference type="InterPro" id="IPR050156">
    <property type="entry name" value="TC-AMP_synthase_SUA5"/>
</dbReference>